<evidence type="ECO:0000256" key="3">
    <source>
        <dbReference type="ARBA" id="ARBA00022729"/>
    </source>
</evidence>
<feature type="domain" description="Solute-binding protein family 3/N-terminal" evidence="5">
    <location>
        <begin position="34"/>
        <end position="265"/>
    </location>
</feature>
<sequence length="265" mass="29978">MAHSKSEYGQRTGVLGVLLCLALAGPAFADCERPLSVGWESWRPYMYKNEEGRLSGLDIELIQAVADRMGCQLEFSETPFKRHLLQLRQGKIDLATSVQKTADREEYAWFSQTYRSSASNLIIRREDAERYHFKSFKEMTQSQFRLGVTRGYFYGNDVNEYIEKDDGKLHVEDVVSDELNLMKLLAKRVDGIFADPIVIYSMAGDIGRKDEIAMHPLGLVSSTFYIMGSKASVSPKTMDNLNQALQDLQQSGEFDAIVNRYLDGG</sequence>
<keyword evidence="7" id="KW-1185">Reference proteome</keyword>
<dbReference type="InterPro" id="IPR001638">
    <property type="entry name" value="Solute-binding_3/MltF_N"/>
</dbReference>
<reference evidence="6 7" key="1">
    <citation type="journal article" date="2005" name="Nucleic Acids Res.">
        <title>Genomic blueprint of Hahella chejuensis, a marine microbe producing an algicidal agent.</title>
        <authorList>
            <person name="Jeong H."/>
            <person name="Yim J.H."/>
            <person name="Lee C."/>
            <person name="Choi S.-H."/>
            <person name="Park Y.K."/>
            <person name="Yoon S.H."/>
            <person name="Hur C.-G."/>
            <person name="Kang H.-Y."/>
            <person name="Kim D."/>
            <person name="Lee H.H."/>
            <person name="Park K.H."/>
            <person name="Park S.-H."/>
            <person name="Park H.-S."/>
            <person name="Lee H.K."/>
            <person name="Oh T.K."/>
            <person name="Kim J.F."/>
        </authorList>
    </citation>
    <scope>NUCLEOTIDE SEQUENCE [LARGE SCALE GENOMIC DNA]</scope>
    <source>
        <strain evidence="6 7">KCTC 2396</strain>
    </source>
</reference>
<evidence type="ECO:0000256" key="2">
    <source>
        <dbReference type="ARBA" id="ARBA00010333"/>
    </source>
</evidence>
<dbReference type="eggNOG" id="COG0834">
    <property type="taxonomic scope" value="Bacteria"/>
</dbReference>
<dbReference type="EMBL" id="CP000155">
    <property type="protein sequence ID" value="ABC27062.1"/>
    <property type="molecule type" value="Genomic_DNA"/>
</dbReference>
<evidence type="ECO:0000256" key="4">
    <source>
        <dbReference type="RuleBase" id="RU003744"/>
    </source>
</evidence>
<keyword evidence="3" id="KW-0732">Signal</keyword>
<dbReference type="Proteomes" id="UP000000238">
    <property type="component" value="Chromosome"/>
</dbReference>
<protein>
    <submittedName>
        <fullName evidence="6">ABC-type amino acid transport/signal transduction systems, periplasmic component/domain</fullName>
    </submittedName>
</protein>
<dbReference type="OrthoDB" id="9768183at2"/>
<dbReference type="InterPro" id="IPR018313">
    <property type="entry name" value="SBP_3_CS"/>
</dbReference>
<gene>
    <name evidence="6" type="ordered locus">HCH_00143</name>
</gene>
<dbReference type="SUPFAM" id="SSF53850">
    <property type="entry name" value="Periplasmic binding protein-like II"/>
    <property type="match status" value="1"/>
</dbReference>
<organism evidence="6 7">
    <name type="scientific">Hahella chejuensis (strain KCTC 2396)</name>
    <dbReference type="NCBI Taxonomy" id="349521"/>
    <lineage>
        <taxon>Bacteria</taxon>
        <taxon>Pseudomonadati</taxon>
        <taxon>Pseudomonadota</taxon>
        <taxon>Gammaproteobacteria</taxon>
        <taxon>Oceanospirillales</taxon>
        <taxon>Hahellaceae</taxon>
        <taxon>Hahella</taxon>
    </lineage>
</organism>
<dbReference type="HOGENOM" id="CLU_064076_4_0_6"/>
<dbReference type="Gene3D" id="3.40.190.10">
    <property type="entry name" value="Periplasmic binding protein-like II"/>
    <property type="match status" value="2"/>
</dbReference>
<evidence type="ECO:0000313" key="7">
    <source>
        <dbReference type="Proteomes" id="UP000000238"/>
    </source>
</evidence>
<dbReference type="AlphaFoldDB" id="Q2SQL2"/>
<evidence type="ECO:0000256" key="1">
    <source>
        <dbReference type="ARBA" id="ARBA00004196"/>
    </source>
</evidence>
<dbReference type="PROSITE" id="PS01039">
    <property type="entry name" value="SBP_BACTERIAL_3"/>
    <property type="match status" value="1"/>
</dbReference>
<dbReference type="GO" id="GO:0030313">
    <property type="term" value="C:cell envelope"/>
    <property type="evidence" value="ECO:0007669"/>
    <property type="project" value="UniProtKB-SubCell"/>
</dbReference>
<comment type="similarity">
    <text evidence="2 4">Belongs to the bacterial solute-binding protein 3 family.</text>
</comment>
<dbReference type="RefSeq" id="WP_011394139.1">
    <property type="nucleotide sequence ID" value="NC_007645.1"/>
</dbReference>
<dbReference type="PANTHER" id="PTHR35936:SF35">
    <property type="entry name" value="L-CYSTINE-BINDING PROTEIN TCYJ"/>
    <property type="match status" value="1"/>
</dbReference>
<comment type="subcellular location">
    <subcellularLocation>
        <location evidence="1">Cell envelope</location>
    </subcellularLocation>
</comment>
<evidence type="ECO:0000259" key="5">
    <source>
        <dbReference type="SMART" id="SM00062"/>
    </source>
</evidence>
<dbReference type="PANTHER" id="PTHR35936">
    <property type="entry name" value="MEMBRANE-BOUND LYTIC MUREIN TRANSGLYCOSYLASE F"/>
    <property type="match status" value="1"/>
</dbReference>
<dbReference type="KEGG" id="hch:HCH_00143"/>
<dbReference type="Pfam" id="PF00497">
    <property type="entry name" value="SBP_bac_3"/>
    <property type="match status" value="1"/>
</dbReference>
<dbReference type="STRING" id="349521.HCH_00143"/>
<dbReference type="SMART" id="SM00062">
    <property type="entry name" value="PBPb"/>
    <property type="match status" value="1"/>
</dbReference>
<name>Q2SQL2_HAHCH</name>
<accession>Q2SQL2</accession>
<proteinExistence type="inferred from homology"/>
<evidence type="ECO:0000313" key="6">
    <source>
        <dbReference type="EMBL" id="ABC27062.1"/>
    </source>
</evidence>